<comment type="caution">
    <text evidence="1">The sequence shown here is derived from an EMBL/GenBank/DDBJ whole genome shotgun (WGS) entry which is preliminary data.</text>
</comment>
<gene>
    <name evidence="1" type="ORF">EV182_006679</name>
</gene>
<keyword evidence="2" id="KW-1185">Reference proteome</keyword>
<organism evidence="1 2">
    <name type="scientific">Spiromyces aspiralis</name>
    <dbReference type="NCBI Taxonomy" id="68401"/>
    <lineage>
        <taxon>Eukaryota</taxon>
        <taxon>Fungi</taxon>
        <taxon>Fungi incertae sedis</taxon>
        <taxon>Zoopagomycota</taxon>
        <taxon>Kickxellomycotina</taxon>
        <taxon>Kickxellomycetes</taxon>
        <taxon>Kickxellales</taxon>
        <taxon>Kickxellaceae</taxon>
        <taxon>Spiromyces</taxon>
    </lineage>
</organism>
<name>A0ACC1H8F0_9FUNG</name>
<proteinExistence type="predicted"/>
<dbReference type="EMBL" id="JAMZIH010007974">
    <property type="protein sequence ID" value="KAJ1672695.1"/>
    <property type="molecule type" value="Genomic_DNA"/>
</dbReference>
<sequence length="351" mass="37876">DCDSKARYSPPLAGVDTDDSSSTHVDFFDQENVVAMFQEIPLQLKDPDWDKRVYYHYIRNTNQEYKDLVENIELRDCRDECLAEMIGERRARKLATAQPQNLANAEDPMAIAPNITVRDRRRGNNGLAVSGTASTADPLSSVGSDSKGQTFTSGASSSDTESTFAGLLPASPVDAIGNGPTLDQDEGGGDEGVFAEQPPFLSQQSKEPGNVGDEEQLPGRGLTSPVGIGENINAISEWLYSGTDSEEGGFVGEDEDGASDGDMSFDWTRDGFGYMEFRRLSRMPPGTAGEGPTPRTKTPSPHKHAVGAERPGLNAPALAPGHSPKPNPRPNQHQQFGYCDPHRSSGECDRT</sequence>
<accession>A0ACC1H8F0</accession>
<feature type="non-terminal residue" evidence="1">
    <location>
        <position position="1"/>
    </location>
</feature>
<evidence type="ECO:0000313" key="1">
    <source>
        <dbReference type="EMBL" id="KAJ1672695.1"/>
    </source>
</evidence>
<dbReference type="Proteomes" id="UP001145114">
    <property type="component" value="Unassembled WGS sequence"/>
</dbReference>
<feature type="non-terminal residue" evidence="1">
    <location>
        <position position="351"/>
    </location>
</feature>
<evidence type="ECO:0000313" key="2">
    <source>
        <dbReference type="Proteomes" id="UP001145114"/>
    </source>
</evidence>
<protein>
    <submittedName>
        <fullName evidence="1">Uncharacterized protein</fullName>
    </submittedName>
</protein>
<reference evidence="1" key="1">
    <citation type="submission" date="2022-06" db="EMBL/GenBank/DDBJ databases">
        <title>Phylogenomic reconstructions and comparative analyses of Kickxellomycotina fungi.</title>
        <authorList>
            <person name="Reynolds N.K."/>
            <person name="Stajich J.E."/>
            <person name="Barry K."/>
            <person name="Grigoriev I.V."/>
            <person name="Crous P."/>
            <person name="Smith M.E."/>
        </authorList>
    </citation>
    <scope>NUCLEOTIDE SEQUENCE</scope>
    <source>
        <strain evidence="1">RSA 2271</strain>
    </source>
</reference>